<dbReference type="KEGG" id="png:PNIG_a0479"/>
<evidence type="ECO:0000313" key="1">
    <source>
        <dbReference type="EMBL" id="ASM52792.1"/>
    </source>
</evidence>
<organism evidence="1 2">
    <name type="scientific">Pseudoalteromonas nigrifaciens</name>
    <dbReference type="NCBI Taxonomy" id="28109"/>
    <lineage>
        <taxon>Bacteria</taxon>
        <taxon>Pseudomonadati</taxon>
        <taxon>Pseudomonadota</taxon>
        <taxon>Gammaproteobacteria</taxon>
        <taxon>Alteromonadales</taxon>
        <taxon>Pseudoalteromonadaceae</taxon>
        <taxon>Pseudoalteromonas</taxon>
    </lineage>
</organism>
<reference evidence="1 2" key="1">
    <citation type="submission" date="2015-03" db="EMBL/GenBank/DDBJ databases">
        <authorList>
            <person name="Xie B.-B."/>
            <person name="Rong J.-C."/>
            <person name="Qin Q.-L."/>
            <person name="Zhang Y.-Z."/>
        </authorList>
    </citation>
    <scope>NUCLEOTIDE SEQUENCE [LARGE SCALE GENOMIC DNA]</scope>
    <source>
        <strain evidence="1 2">KMM 661</strain>
    </source>
</reference>
<dbReference type="AlphaFoldDB" id="A0AAC9UH07"/>
<keyword evidence="2" id="KW-1185">Reference proteome</keyword>
<dbReference type="Proteomes" id="UP000198329">
    <property type="component" value="Chromosome I"/>
</dbReference>
<evidence type="ECO:0000313" key="2">
    <source>
        <dbReference type="Proteomes" id="UP000198329"/>
    </source>
</evidence>
<name>A0AAC9UH07_9GAMM</name>
<dbReference type="EMBL" id="CP011036">
    <property type="protein sequence ID" value="ASM52792.1"/>
    <property type="molecule type" value="Genomic_DNA"/>
</dbReference>
<protein>
    <submittedName>
        <fullName evidence="1">Uncharacterized protein</fullName>
    </submittedName>
</protein>
<sequence length="41" mass="4555">MSSLCEKGWFWLEPSSMFKLPVGEGVATAPHVVRKTYSQIG</sequence>
<accession>A0AAC9UH07</accession>
<gene>
    <name evidence="1" type="ORF">PNIG_a0479</name>
</gene>
<proteinExistence type="predicted"/>